<comment type="caution">
    <text evidence="3">The sequence shown here is derived from an EMBL/GenBank/DDBJ whole genome shotgun (WGS) entry which is preliminary data.</text>
</comment>
<gene>
    <name evidence="3" type="ORF">WDU99_07220</name>
</gene>
<name>A0ABU8LAH8_9MICO</name>
<dbReference type="PANTHER" id="PTHR30204:SF97">
    <property type="entry name" value="MERR FAMILY REGULATORY PROTEIN"/>
    <property type="match status" value="1"/>
</dbReference>
<dbReference type="PROSITE" id="PS50937">
    <property type="entry name" value="HTH_MERR_2"/>
    <property type="match status" value="2"/>
</dbReference>
<feature type="domain" description="HTH merR-type" evidence="2">
    <location>
        <begin position="126"/>
        <end position="195"/>
    </location>
</feature>
<dbReference type="PRINTS" id="PR00040">
    <property type="entry name" value="HTHMERR"/>
</dbReference>
<dbReference type="InterPro" id="IPR009061">
    <property type="entry name" value="DNA-bd_dom_put_sf"/>
</dbReference>
<dbReference type="InterPro" id="IPR047057">
    <property type="entry name" value="MerR_fam"/>
</dbReference>
<dbReference type="Proteomes" id="UP001371224">
    <property type="component" value="Unassembled WGS sequence"/>
</dbReference>
<protein>
    <submittedName>
        <fullName evidence="3">MerR family transcriptional regulator</fullName>
    </submittedName>
</protein>
<sequence>MQNPQERVFTTAELARLVGYSTQQVRDLERLSVLPPTQRTPNGYRRYGPEHEVALRAYRSLAAAIGPVPARALMPTLRTASIDAAAERIDLLHLEIAQQRGRVREALKALHAIVEDSTDAFDESDSMTIGELAEALGVRASALRHWEEQGLLLPHRDERSGARRYASDAIAAARITAALRAGGYPLPPIGRVIELIRAHGDSDDARMLLQQRLGDLTDRSVALLAASGDLHTLIATSASATPAR</sequence>
<evidence type="ECO:0000313" key="4">
    <source>
        <dbReference type="Proteomes" id="UP001371224"/>
    </source>
</evidence>
<dbReference type="Pfam" id="PF13411">
    <property type="entry name" value="MerR_1"/>
    <property type="match status" value="1"/>
</dbReference>
<dbReference type="Pfam" id="PF00376">
    <property type="entry name" value="MerR"/>
    <property type="match status" value="1"/>
</dbReference>
<keyword evidence="4" id="KW-1185">Reference proteome</keyword>
<evidence type="ECO:0000313" key="3">
    <source>
        <dbReference type="EMBL" id="MEJ1088103.1"/>
    </source>
</evidence>
<evidence type="ECO:0000256" key="1">
    <source>
        <dbReference type="ARBA" id="ARBA00023125"/>
    </source>
</evidence>
<dbReference type="InterPro" id="IPR000551">
    <property type="entry name" value="MerR-type_HTH_dom"/>
</dbReference>
<dbReference type="RefSeq" id="WP_337331772.1">
    <property type="nucleotide sequence ID" value="NZ_JBBDGM010000005.1"/>
</dbReference>
<dbReference type="PANTHER" id="PTHR30204">
    <property type="entry name" value="REDOX-CYCLING DRUG-SENSING TRANSCRIPTIONAL ACTIVATOR SOXR"/>
    <property type="match status" value="1"/>
</dbReference>
<keyword evidence="1" id="KW-0238">DNA-binding</keyword>
<dbReference type="EMBL" id="JBBDGM010000005">
    <property type="protein sequence ID" value="MEJ1088103.1"/>
    <property type="molecule type" value="Genomic_DNA"/>
</dbReference>
<evidence type="ECO:0000259" key="2">
    <source>
        <dbReference type="PROSITE" id="PS50937"/>
    </source>
</evidence>
<reference evidence="3 4" key="1">
    <citation type="submission" date="2024-02" db="EMBL/GenBank/DDBJ databases">
        <authorList>
            <person name="Saticioglu I.B."/>
        </authorList>
    </citation>
    <scope>NUCLEOTIDE SEQUENCE [LARGE SCALE GENOMIC DNA]</scope>
    <source>
        <strain evidence="3 4">Mu-80</strain>
    </source>
</reference>
<organism evidence="3 4">
    <name type="scientific">Microbacterium bandirmense</name>
    <dbReference type="NCBI Taxonomy" id="3122050"/>
    <lineage>
        <taxon>Bacteria</taxon>
        <taxon>Bacillati</taxon>
        <taxon>Actinomycetota</taxon>
        <taxon>Actinomycetes</taxon>
        <taxon>Micrococcales</taxon>
        <taxon>Microbacteriaceae</taxon>
        <taxon>Microbacterium</taxon>
    </lineage>
</organism>
<dbReference type="Gene3D" id="1.10.1660.10">
    <property type="match status" value="2"/>
</dbReference>
<dbReference type="SUPFAM" id="SSF46955">
    <property type="entry name" value="Putative DNA-binding domain"/>
    <property type="match status" value="2"/>
</dbReference>
<accession>A0ABU8LAH8</accession>
<proteinExistence type="predicted"/>
<feature type="domain" description="HTH merR-type" evidence="2">
    <location>
        <begin position="8"/>
        <end position="48"/>
    </location>
</feature>
<dbReference type="SMART" id="SM00422">
    <property type="entry name" value="HTH_MERR"/>
    <property type="match status" value="2"/>
</dbReference>